<dbReference type="RefSeq" id="WP_190349822.1">
    <property type="nucleotide sequence ID" value="NZ_JACJPY010000009.1"/>
</dbReference>
<dbReference type="Proteomes" id="UP000631421">
    <property type="component" value="Unassembled WGS sequence"/>
</dbReference>
<name>A0A926Z5C7_9CYAN</name>
<reference evidence="1" key="2">
    <citation type="submission" date="2020-08" db="EMBL/GenBank/DDBJ databases">
        <authorList>
            <person name="Chen M."/>
            <person name="Teng W."/>
            <person name="Zhao L."/>
            <person name="Hu C."/>
            <person name="Zhou Y."/>
            <person name="Han B."/>
            <person name="Song L."/>
            <person name="Shu W."/>
        </authorList>
    </citation>
    <scope>NUCLEOTIDE SEQUENCE</scope>
    <source>
        <strain evidence="1">FACHB-1277</strain>
    </source>
</reference>
<evidence type="ECO:0000313" key="1">
    <source>
        <dbReference type="EMBL" id="MBD2149448.1"/>
    </source>
</evidence>
<comment type="caution">
    <text evidence="1">The sequence shown here is derived from an EMBL/GenBank/DDBJ whole genome shotgun (WGS) entry which is preliminary data.</text>
</comment>
<evidence type="ECO:0000313" key="2">
    <source>
        <dbReference type="Proteomes" id="UP000631421"/>
    </source>
</evidence>
<sequence>MKFNCQDFQENYRDCINCSEGKLIVAEENKRKYILQNPSKKKVCKVKIDGCVIPSQSQRKCDYLMIVCESKSANEQEADIYFIELKGRDLISAVEQLTQTITYFQAEKYKFTGKVFARVVLSKVADPKSIEVDSRVITLRKLLKKFGGDFAYGSVQLERDRI</sequence>
<protein>
    <submittedName>
        <fullName evidence="1">Uncharacterized protein</fullName>
    </submittedName>
</protein>
<dbReference type="AlphaFoldDB" id="A0A926Z5C7"/>
<dbReference type="EMBL" id="JACJPY010000009">
    <property type="protein sequence ID" value="MBD2149448.1"/>
    <property type="molecule type" value="Genomic_DNA"/>
</dbReference>
<organism evidence="1 2">
    <name type="scientific">Pseudanabaena cinerea FACHB-1277</name>
    <dbReference type="NCBI Taxonomy" id="2949581"/>
    <lineage>
        <taxon>Bacteria</taxon>
        <taxon>Bacillati</taxon>
        <taxon>Cyanobacteriota</taxon>
        <taxon>Cyanophyceae</taxon>
        <taxon>Pseudanabaenales</taxon>
        <taxon>Pseudanabaenaceae</taxon>
        <taxon>Pseudanabaena</taxon>
        <taxon>Pseudanabaena cinerea</taxon>
    </lineage>
</organism>
<reference evidence="1" key="1">
    <citation type="journal article" date="2015" name="ISME J.">
        <title>Draft Genome Sequence of Streptomyces incarnatus NRRL8089, which Produces the Nucleoside Antibiotic Sinefungin.</title>
        <authorList>
            <person name="Oshima K."/>
            <person name="Hattori M."/>
            <person name="Shimizu H."/>
            <person name="Fukuda K."/>
            <person name="Nemoto M."/>
            <person name="Inagaki K."/>
            <person name="Tamura T."/>
        </authorList>
    </citation>
    <scope>NUCLEOTIDE SEQUENCE</scope>
    <source>
        <strain evidence="1">FACHB-1277</strain>
    </source>
</reference>
<keyword evidence="2" id="KW-1185">Reference proteome</keyword>
<accession>A0A926Z5C7</accession>
<gene>
    <name evidence="1" type="ORF">H6F44_04805</name>
</gene>
<proteinExistence type="predicted"/>